<sequence length="248" mass="28633">MSTRLRQIKSKISPRLSRSCAALPVISPNSPQDQNDSSSCGINIPPPMSHVGNGRRQGTRTWKRKDRDANYWQRIYEYPNLNEEERFLAYLKGISGLPWKEIVVKFNEKMGLEILQPALQMRLTRLTYRMDTLWAGEKLQNKQETRNAIHPSYSIVNQKYAQDELVLSQGLSVDTAPISNMGPWPGMNDNTSYFITNPPYISQFNNSLYYDYNTERCPGLSHYTGFNTIYSAPRIQAGRDRMEQRNLE</sequence>
<evidence type="ECO:0000313" key="2">
    <source>
        <dbReference type="EMBL" id="KHJ33735.1"/>
    </source>
</evidence>
<feature type="region of interest" description="Disordered" evidence="1">
    <location>
        <begin position="23"/>
        <end position="60"/>
    </location>
</feature>
<keyword evidence="3" id="KW-1185">Reference proteome</keyword>
<gene>
    <name evidence="2" type="ORF">EV44_g2573</name>
</gene>
<organism evidence="2 3">
    <name type="scientific">Uncinula necator</name>
    <name type="common">Grape powdery mildew</name>
    <dbReference type="NCBI Taxonomy" id="52586"/>
    <lineage>
        <taxon>Eukaryota</taxon>
        <taxon>Fungi</taxon>
        <taxon>Dikarya</taxon>
        <taxon>Ascomycota</taxon>
        <taxon>Pezizomycotina</taxon>
        <taxon>Leotiomycetes</taxon>
        <taxon>Erysiphales</taxon>
        <taxon>Erysiphaceae</taxon>
        <taxon>Erysiphe</taxon>
    </lineage>
</organism>
<comment type="caution">
    <text evidence="2">The sequence shown here is derived from an EMBL/GenBank/DDBJ whole genome shotgun (WGS) entry which is preliminary data.</text>
</comment>
<feature type="compositionally biased region" description="Polar residues" evidence="1">
    <location>
        <begin position="27"/>
        <end position="41"/>
    </location>
</feature>
<dbReference type="Proteomes" id="UP000030854">
    <property type="component" value="Unassembled WGS sequence"/>
</dbReference>
<dbReference type="HOGENOM" id="CLU_1120813_0_0_1"/>
<accession>A0A0B1P8S7</accession>
<evidence type="ECO:0000313" key="3">
    <source>
        <dbReference type="Proteomes" id="UP000030854"/>
    </source>
</evidence>
<evidence type="ECO:0000256" key="1">
    <source>
        <dbReference type="SAM" id="MobiDB-lite"/>
    </source>
</evidence>
<dbReference type="AlphaFoldDB" id="A0A0B1P8S7"/>
<protein>
    <submittedName>
        <fullName evidence="2">Uncharacterized protein</fullName>
    </submittedName>
</protein>
<reference evidence="2 3" key="1">
    <citation type="journal article" date="2014" name="BMC Genomics">
        <title>Adaptive genomic structural variation in the grape powdery mildew pathogen, Erysiphe necator.</title>
        <authorList>
            <person name="Jones L."/>
            <person name="Riaz S."/>
            <person name="Morales-Cruz A."/>
            <person name="Amrine K.C."/>
            <person name="McGuire B."/>
            <person name="Gubler W.D."/>
            <person name="Walker M.A."/>
            <person name="Cantu D."/>
        </authorList>
    </citation>
    <scope>NUCLEOTIDE SEQUENCE [LARGE SCALE GENOMIC DNA]</scope>
    <source>
        <strain evidence="3">c</strain>
    </source>
</reference>
<dbReference type="EMBL" id="JNVN01001262">
    <property type="protein sequence ID" value="KHJ33735.1"/>
    <property type="molecule type" value="Genomic_DNA"/>
</dbReference>
<name>A0A0B1P8S7_UNCNE</name>
<proteinExistence type="predicted"/>